<evidence type="ECO:0000313" key="2">
    <source>
        <dbReference type="Proteomes" id="UP001148629"/>
    </source>
</evidence>
<protein>
    <submittedName>
        <fullName evidence="1">Uncharacterized protein</fullName>
    </submittedName>
</protein>
<proteinExistence type="predicted"/>
<sequence>MFSSASAPSPAPKLNGEPLRSKEYFDKRSAEEMKRHLIIPERPITETLACACRLIALKQEDAGLAGQITARSSRGDGYYWTLRYGLGWDEATPEDFIEVDGDLNTISGTGMPNPATRFHLWVYAGRPDVNSIIHVHSEWVQSLVAARQPLIVAQMDMTPFFDDCAWLGDWPGLPIADQEGVIITKALGRNRSILLAHHGLLTAGKSVQEATYLAVKLERAARIQVRARAFGPLKEVDGGLAREARDYLLRDQVVNATESSSLGSHLVELATASQVQSTYSGATNGSISTNLHERADVGQSLVVGSPMDTDFFGGSSASSFLKLINLAIDARLGQSQMATSNLNHSLSPQSSRRYANTCSQPELKDPLAYTLPTRRLGDSLLQAYYDLVWATFPIHDRTVFQESYEAAWLGTTSIIPERTLYCFINLVFALGSQFSEVIEPNQRKEVGQMFWGRASKLFGAPSDDYACVERVQCMLLMGLYLQSVCEIYECWMITGSAIRMAQSLGLHLPTAQNLSRRETQMARKAWHGCVYQDRQVLVKDCLPEPTPLPIMLDDEFLDAENQPAPIRPDGSVTIIAFFVKSLELFEIVNDIQYEIYQPPKDTNDRDINRLISVLRLDTRLVKWAQSLPAHLGYNATAQEEGLVFRRQRVVLRARYLYARISILRPVLSDWYLKQTSPGTSQHRTERSLSQPLVEECATLCFETAHEMIDVLFSNFNFDTVTGPVPAWWFGVLFIYTAATVLLVEMLVPESMASDSRIGNEAWEKAIELLKAYSRVSQSAQRCKAALEILLSKIRSTHPNVSHEGADKEEPVPGSSQPGTLDDVQLPVDFGGADFDIDDMFWLNAPATDFLF</sequence>
<organism evidence="1 2">
    <name type="scientific">Fusarium decemcellulare</name>
    <dbReference type="NCBI Taxonomy" id="57161"/>
    <lineage>
        <taxon>Eukaryota</taxon>
        <taxon>Fungi</taxon>
        <taxon>Dikarya</taxon>
        <taxon>Ascomycota</taxon>
        <taxon>Pezizomycotina</taxon>
        <taxon>Sordariomycetes</taxon>
        <taxon>Hypocreomycetidae</taxon>
        <taxon>Hypocreales</taxon>
        <taxon>Nectriaceae</taxon>
        <taxon>Fusarium</taxon>
        <taxon>Fusarium decemcellulare species complex</taxon>
    </lineage>
</organism>
<name>A0ACC1SUF7_9HYPO</name>
<dbReference type="EMBL" id="JANRMS010000112">
    <property type="protein sequence ID" value="KAJ3546470.1"/>
    <property type="molecule type" value="Genomic_DNA"/>
</dbReference>
<reference evidence="1" key="1">
    <citation type="submission" date="2022-08" db="EMBL/GenBank/DDBJ databases">
        <title>Genome Sequence of Fusarium decemcellulare.</title>
        <authorList>
            <person name="Buettner E."/>
        </authorList>
    </citation>
    <scope>NUCLEOTIDE SEQUENCE</scope>
    <source>
        <strain evidence="1">Babe19</strain>
    </source>
</reference>
<accession>A0ACC1SUF7</accession>
<evidence type="ECO:0000313" key="1">
    <source>
        <dbReference type="EMBL" id="KAJ3546470.1"/>
    </source>
</evidence>
<dbReference type="Proteomes" id="UP001148629">
    <property type="component" value="Unassembled WGS sequence"/>
</dbReference>
<comment type="caution">
    <text evidence="1">The sequence shown here is derived from an EMBL/GenBank/DDBJ whole genome shotgun (WGS) entry which is preliminary data.</text>
</comment>
<keyword evidence="2" id="KW-1185">Reference proteome</keyword>
<gene>
    <name evidence="1" type="ORF">NM208_g1984</name>
</gene>